<dbReference type="CDD" id="cd08397">
    <property type="entry name" value="C2_PI3K_class_III"/>
    <property type="match status" value="1"/>
</dbReference>
<feature type="domain" description="PI3K/PI4K catalytic" evidence="11">
    <location>
        <begin position="583"/>
        <end position="849"/>
    </location>
</feature>
<feature type="domain" description="C2 PI3K-type" evidence="13">
    <location>
        <begin position="16"/>
        <end position="188"/>
    </location>
</feature>
<evidence type="ECO:0000259" key="12">
    <source>
        <dbReference type="PROSITE" id="PS51545"/>
    </source>
</evidence>
<dbReference type="Pfam" id="PF00792">
    <property type="entry name" value="PI3K_C2"/>
    <property type="match status" value="1"/>
</dbReference>
<dbReference type="SUPFAM" id="SSF56112">
    <property type="entry name" value="Protein kinase-like (PK-like)"/>
    <property type="match status" value="1"/>
</dbReference>
<name>A0ABD0YG56_9HEMI</name>
<evidence type="ECO:0000313" key="15">
    <source>
        <dbReference type="Proteomes" id="UP001558652"/>
    </source>
</evidence>
<dbReference type="Pfam" id="PF00454">
    <property type="entry name" value="PI3_PI4_kinase"/>
    <property type="match status" value="1"/>
</dbReference>
<dbReference type="SMART" id="SM00142">
    <property type="entry name" value="PI3K_C2"/>
    <property type="match status" value="1"/>
</dbReference>
<evidence type="ECO:0000259" key="13">
    <source>
        <dbReference type="PROSITE" id="PS51547"/>
    </source>
</evidence>
<dbReference type="PROSITE" id="PS00915">
    <property type="entry name" value="PI3_4_KINASE_1"/>
    <property type="match status" value="1"/>
</dbReference>
<evidence type="ECO:0000256" key="7">
    <source>
        <dbReference type="ARBA" id="ARBA00023985"/>
    </source>
</evidence>
<dbReference type="Gene3D" id="2.60.40.150">
    <property type="entry name" value="C2 domain"/>
    <property type="match status" value="1"/>
</dbReference>
<evidence type="ECO:0000259" key="11">
    <source>
        <dbReference type="PROSITE" id="PS50290"/>
    </source>
</evidence>
<dbReference type="InterPro" id="IPR035892">
    <property type="entry name" value="C2_domain_sf"/>
</dbReference>
<dbReference type="SUPFAM" id="SSF49562">
    <property type="entry name" value="C2 domain (Calcium/lipid-binding domain, CaLB)"/>
    <property type="match status" value="1"/>
</dbReference>
<feature type="region of interest" description="Disordered" evidence="10">
    <location>
        <begin position="422"/>
        <end position="447"/>
    </location>
</feature>
<reference evidence="14 15" key="1">
    <citation type="submission" date="2024-07" db="EMBL/GenBank/DDBJ databases">
        <title>Chromosome-level genome assembly of the water stick insect Ranatra chinensis (Heteroptera: Nepidae).</title>
        <authorList>
            <person name="Liu X."/>
        </authorList>
    </citation>
    <scope>NUCLEOTIDE SEQUENCE [LARGE SCALE GENOMIC DNA]</scope>
    <source>
        <strain evidence="14">Cailab_2021Rc</strain>
        <tissue evidence="14">Muscle</tissue>
    </source>
</reference>
<dbReference type="CDD" id="cd00896">
    <property type="entry name" value="PI3Kc_III"/>
    <property type="match status" value="1"/>
</dbReference>
<dbReference type="InterPro" id="IPR008290">
    <property type="entry name" value="PI3K_Vps34"/>
</dbReference>
<dbReference type="GO" id="GO:0005524">
    <property type="term" value="F:ATP binding"/>
    <property type="evidence" value="ECO:0007669"/>
    <property type="project" value="UniProtKB-UniRule"/>
</dbReference>
<keyword evidence="6 8" id="KW-0067">ATP-binding</keyword>
<dbReference type="InterPro" id="IPR042236">
    <property type="entry name" value="PI3K_accessory_sf"/>
</dbReference>
<dbReference type="InterPro" id="IPR016024">
    <property type="entry name" value="ARM-type_fold"/>
</dbReference>
<feature type="compositionally biased region" description="Polar residues" evidence="10">
    <location>
        <begin position="422"/>
        <end position="433"/>
    </location>
</feature>
<dbReference type="InterPro" id="IPR057756">
    <property type="entry name" value="PI3-kinase_type3/VPS34_cat"/>
</dbReference>
<feature type="domain" description="PIK helical" evidence="12">
    <location>
        <begin position="282"/>
        <end position="501"/>
    </location>
</feature>
<dbReference type="Proteomes" id="UP001558652">
    <property type="component" value="Unassembled WGS sequence"/>
</dbReference>
<evidence type="ECO:0000256" key="3">
    <source>
        <dbReference type="ARBA" id="ARBA00022679"/>
    </source>
</evidence>
<accession>A0ABD0YG56</accession>
<gene>
    <name evidence="14" type="ORF">AAG570_005554</name>
</gene>
<organism evidence="14 15">
    <name type="scientific">Ranatra chinensis</name>
    <dbReference type="NCBI Taxonomy" id="642074"/>
    <lineage>
        <taxon>Eukaryota</taxon>
        <taxon>Metazoa</taxon>
        <taxon>Ecdysozoa</taxon>
        <taxon>Arthropoda</taxon>
        <taxon>Hexapoda</taxon>
        <taxon>Insecta</taxon>
        <taxon>Pterygota</taxon>
        <taxon>Neoptera</taxon>
        <taxon>Paraneoptera</taxon>
        <taxon>Hemiptera</taxon>
        <taxon>Heteroptera</taxon>
        <taxon>Panheteroptera</taxon>
        <taxon>Nepomorpha</taxon>
        <taxon>Nepidae</taxon>
        <taxon>Ranatrinae</taxon>
        <taxon>Ranatra</taxon>
    </lineage>
</organism>
<dbReference type="InterPro" id="IPR015433">
    <property type="entry name" value="PI3/4_kinase"/>
</dbReference>
<dbReference type="InterPro" id="IPR018936">
    <property type="entry name" value="PI3/4_kinase_CS"/>
</dbReference>
<dbReference type="Pfam" id="PF00613">
    <property type="entry name" value="PI3Ka"/>
    <property type="match status" value="1"/>
</dbReference>
<dbReference type="SUPFAM" id="SSF48371">
    <property type="entry name" value="ARM repeat"/>
    <property type="match status" value="1"/>
</dbReference>
<proteinExistence type="inferred from homology"/>
<evidence type="ECO:0000256" key="6">
    <source>
        <dbReference type="ARBA" id="ARBA00022840"/>
    </source>
</evidence>
<protein>
    <recommendedName>
        <fullName evidence="2 8">Phosphatidylinositol 3-kinase catalytic subunit type 3</fullName>
        <ecNumber evidence="1 8">2.7.1.137</ecNumber>
    </recommendedName>
</protein>
<comment type="caution">
    <text evidence="14">The sequence shown here is derived from an EMBL/GenBank/DDBJ whole genome shotgun (WGS) entry which is preliminary data.</text>
</comment>
<dbReference type="SMART" id="SM00145">
    <property type="entry name" value="PI3Ka"/>
    <property type="match status" value="1"/>
</dbReference>
<dbReference type="InterPro" id="IPR001263">
    <property type="entry name" value="PI3K_accessory_dom"/>
</dbReference>
<dbReference type="InterPro" id="IPR036940">
    <property type="entry name" value="PI3/4_kinase_cat_sf"/>
</dbReference>
<dbReference type="FunFam" id="3.30.1010.10:FF:000002">
    <property type="entry name" value="Phosphatidylinositol 3-kinase catalytic subunit type 3"/>
    <property type="match status" value="1"/>
</dbReference>
<dbReference type="SMART" id="SM00146">
    <property type="entry name" value="PI3Kc"/>
    <property type="match status" value="1"/>
</dbReference>
<evidence type="ECO:0000256" key="4">
    <source>
        <dbReference type="ARBA" id="ARBA00022741"/>
    </source>
</evidence>
<dbReference type="EC" id="2.7.1.137" evidence="1 8"/>
<dbReference type="PANTHER" id="PTHR10048">
    <property type="entry name" value="PHOSPHATIDYLINOSITOL KINASE"/>
    <property type="match status" value="1"/>
</dbReference>
<keyword evidence="5 8" id="KW-0418">Kinase</keyword>
<evidence type="ECO:0000256" key="10">
    <source>
        <dbReference type="SAM" id="MobiDB-lite"/>
    </source>
</evidence>
<evidence type="ECO:0000256" key="2">
    <source>
        <dbReference type="ARBA" id="ARBA00019787"/>
    </source>
</evidence>
<dbReference type="PANTHER" id="PTHR10048:SF7">
    <property type="entry name" value="PHOSPHATIDYLINOSITOL 3-KINASE CATALYTIC SUBUNIT TYPE 3"/>
    <property type="match status" value="1"/>
</dbReference>
<dbReference type="Gene3D" id="1.25.40.70">
    <property type="entry name" value="Phosphatidylinositol 3-kinase, accessory domain (PIK)"/>
    <property type="match status" value="1"/>
</dbReference>
<dbReference type="InterPro" id="IPR002420">
    <property type="entry name" value="PI3K-type_C2_dom"/>
</dbReference>
<evidence type="ECO:0000313" key="14">
    <source>
        <dbReference type="EMBL" id="KAL1116059.1"/>
    </source>
</evidence>
<evidence type="ECO:0000256" key="9">
    <source>
        <dbReference type="PROSITE-ProRule" id="PRU00880"/>
    </source>
</evidence>
<dbReference type="PROSITE" id="PS00916">
    <property type="entry name" value="PI3_4_KINASE_2"/>
    <property type="match status" value="1"/>
</dbReference>
<dbReference type="Gene3D" id="3.30.1010.10">
    <property type="entry name" value="Phosphatidylinositol 3-kinase Catalytic Subunit, Chain A, domain 4"/>
    <property type="match status" value="1"/>
</dbReference>
<dbReference type="EMBL" id="JBFDAA010000018">
    <property type="protein sequence ID" value="KAL1116059.1"/>
    <property type="molecule type" value="Genomic_DNA"/>
</dbReference>
<evidence type="ECO:0000256" key="8">
    <source>
        <dbReference type="PIRNR" id="PIRNR000587"/>
    </source>
</evidence>
<keyword evidence="4 8" id="KW-0547">Nucleotide-binding</keyword>
<dbReference type="Gene3D" id="1.10.1070.11">
    <property type="entry name" value="Phosphatidylinositol 3-/4-kinase, catalytic domain"/>
    <property type="match status" value="1"/>
</dbReference>
<keyword evidence="15" id="KW-1185">Reference proteome</keyword>
<dbReference type="FunFam" id="1.10.1070.11:FF:000002">
    <property type="entry name" value="Phosphatidylinositol 3-kinase catalytic subunit type 3"/>
    <property type="match status" value="1"/>
</dbReference>
<dbReference type="InterPro" id="IPR011009">
    <property type="entry name" value="Kinase-like_dom_sf"/>
</dbReference>
<dbReference type="InterPro" id="IPR000403">
    <property type="entry name" value="PI3/4_kinase_cat_dom"/>
</dbReference>
<dbReference type="PIRSF" id="PIRSF000587">
    <property type="entry name" value="PI3K_Vps34"/>
    <property type="match status" value="1"/>
</dbReference>
<dbReference type="PROSITE" id="PS50290">
    <property type="entry name" value="PI3_4_KINASE_3"/>
    <property type="match status" value="1"/>
</dbReference>
<evidence type="ECO:0000256" key="5">
    <source>
        <dbReference type="ARBA" id="ARBA00022777"/>
    </source>
</evidence>
<evidence type="ECO:0000256" key="1">
    <source>
        <dbReference type="ARBA" id="ARBA00012073"/>
    </source>
</evidence>
<sequence>MDNLNDIFHYVYSSSLDVHVQIKIGTLEGLKLRPEYDKILADPMLKFSGLYQQPCADLMVMCQVFSDGRALSLPVWTSYKPFTNRWNWSEWVTLLVMYSDLPRNALLALTVYDCVGPNRMKPIGGTTISLFGKHGVFRQGMLDLKVWPDKVADGSENTTTPGKTPEDGKQRMQRLAKLTKKHRNGQLPEVDWLDRLTFREIELINETEKRSSDYLYLMVEFPEITLDGVVHSVVWYERDGDEVYQFRAQADLVVVPDPEILQENLVESKHHKLARSLRSGLSDKDAKPNAAVRDTLNTIVAYPPTQQLTTEEQDLVWKFRFYLSNQKKALTKFLKCVNWNQSGEVRQALDMLQNWAPMEVEDALQLLSPAFSHPCVRRYAVTRLKQAPDEDLLLYLLQLVQALKYESFDEITEAYKKSQTRASNESALTTASSDPKPIPTDVSFEDSENGKNMDLASFLIHRACRNSKLANYFYWYLLTECEDHDQQQQHQQLKQDNKVRSMYLKSGPAESQRTQIVLQAQQTFIDKLVKLMKMVARESGNRKKKIERLQALLADPDTFKMNFSSFDPLPLPLDPEVHIRGIVAEKATLFKSALMPARLTFLTTSGTEYVAIFKNGDDLRQDQLILQIITLMDKLLRSENLDLKLTPYRVLATSTKHGFLQYVESLPVAEVLATEGSIQNFFRKHHPSETGPYGIASEIMDVYVRSCAGYCVITYLLGVGDRHLDNLLLTTNGKLFHIDFGYILGRDPKPLPPPMKLSKEMVEAMGGVNSEHYHEFRKQCYTAFLHLRRHANLILNLFSLMVDASVPDIALEPDKAVKKVQDKLRLDLGDEEAVHYLQNLLDLSVTAVMAALVEQLHKFAQYWRK</sequence>
<dbReference type="CDD" id="cd00870">
    <property type="entry name" value="PI3Ka_III"/>
    <property type="match status" value="1"/>
</dbReference>
<keyword evidence="3 8" id="KW-0808">Transferase</keyword>
<comment type="catalytic activity">
    <reaction evidence="7">
        <text>a 1,2-diacyl-sn-glycero-3-phospho-(1D-myo-inositol) + ATP = a 1,2-diacyl-sn-glycero-3-phospho-(1D-myo-inositol-3-phosphate) + ADP + H(+)</text>
        <dbReference type="Rhea" id="RHEA:12709"/>
        <dbReference type="ChEBI" id="CHEBI:15378"/>
        <dbReference type="ChEBI" id="CHEBI:30616"/>
        <dbReference type="ChEBI" id="CHEBI:57880"/>
        <dbReference type="ChEBI" id="CHEBI:58088"/>
        <dbReference type="ChEBI" id="CHEBI:456216"/>
        <dbReference type="EC" id="2.7.1.137"/>
    </reaction>
    <physiologicalReaction direction="left-to-right" evidence="7">
        <dbReference type="Rhea" id="RHEA:12710"/>
    </physiologicalReaction>
</comment>
<comment type="similarity">
    <text evidence="8 9">Belongs to the PI3/PI4-kinase family.</text>
</comment>
<dbReference type="PROSITE" id="PS51547">
    <property type="entry name" value="C2_PI3K"/>
    <property type="match status" value="1"/>
</dbReference>
<dbReference type="GO" id="GO:0016303">
    <property type="term" value="F:1-phosphatidylinositol-3-kinase activity"/>
    <property type="evidence" value="ECO:0007669"/>
    <property type="project" value="UniProtKB-UniRule"/>
</dbReference>
<dbReference type="GO" id="GO:0006914">
    <property type="term" value="P:autophagy"/>
    <property type="evidence" value="ECO:0007669"/>
    <property type="project" value="UniProtKB-ARBA"/>
</dbReference>
<dbReference type="AlphaFoldDB" id="A0ABD0YG56"/>
<dbReference type="PROSITE" id="PS51545">
    <property type="entry name" value="PIK_HELICAL"/>
    <property type="match status" value="1"/>
</dbReference>